<reference evidence="3" key="1">
    <citation type="journal article" date="2017" name="Carbohydr. Res.">
        <title>Structures and gene clusters of the O-antigens of Escherichia albertii O3, O4, O6, and O7.</title>
        <authorList>
            <person name="Naumenko O.I."/>
            <person name="Zheng H."/>
            <person name="Senchenkova S.N."/>
            <person name="Wang H."/>
            <person name="Li Q."/>
            <person name="Shashkov A.S."/>
            <person name="Wang J."/>
            <person name="Knirel Y.A."/>
            <person name="Xiong Y."/>
        </authorList>
    </citation>
    <scope>NUCLEOTIDE SEQUENCE</scope>
    <source>
        <strain evidence="3">T20150072</strain>
    </source>
</reference>
<organism evidence="3">
    <name type="scientific">Escherichia albertii</name>
    <dbReference type="NCBI Taxonomy" id="208962"/>
    <lineage>
        <taxon>Bacteria</taxon>
        <taxon>Pseudomonadati</taxon>
        <taxon>Pseudomonadota</taxon>
        <taxon>Gammaproteobacteria</taxon>
        <taxon>Enterobacterales</taxon>
        <taxon>Enterobacteriaceae</taxon>
        <taxon>Escherichia</taxon>
    </lineage>
</organism>
<keyword evidence="3" id="KW-0808">Transferase</keyword>
<feature type="domain" description="Glycosyl transferase family 1" evidence="1">
    <location>
        <begin position="197"/>
        <end position="359"/>
    </location>
</feature>
<dbReference type="EMBL" id="KY574598">
    <property type="protein sequence ID" value="ARO73529.1"/>
    <property type="molecule type" value="Genomic_DNA"/>
</dbReference>
<evidence type="ECO:0000259" key="1">
    <source>
        <dbReference type="Pfam" id="PF00534"/>
    </source>
</evidence>
<proteinExistence type="predicted"/>
<dbReference type="PANTHER" id="PTHR12526:SF630">
    <property type="entry name" value="GLYCOSYLTRANSFERASE"/>
    <property type="match status" value="1"/>
</dbReference>
<dbReference type="GO" id="GO:0016757">
    <property type="term" value="F:glycosyltransferase activity"/>
    <property type="evidence" value="ECO:0007669"/>
    <property type="project" value="InterPro"/>
</dbReference>
<evidence type="ECO:0000259" key="2">
    <source>
        <dbReference type="Pfam" id="PF13439"/>
    </source>
</evidence>
<dbReference type="InterPro" id="IPR001296">
    <property type="entry name" value="Glyco_trans_1"/>
</dbReference>
<dbReference type="SUPFAM" id="SSF53756">
    <property type="entry name" value="UDP-Glycosyltransferase/glycogen phosphorylase"/>
    <property type="match status" value="1"/>
</dbReference>
<dbReference type="Gene3D" id="3.40.50.2000">
    <property type="entry name" value="Glycogen Phosphorylase B"/>
    <property type="match status" value="2"/>
</dbReference>
<accession>A0A1Z1EDS8</accession>
<evidence type="ECO:0000313" key="3">
    <source>
        <dbReference type="EMBL" id="ARO73529.1"/>
    </source>
</evidence>
<dbReference type="Pfam" id="PF13439">
    <property type="entry name" value="Glyco_transf_4"/>
    <property type="match status" value="1"/>
</dbReference>
<dbReference type="RefSeq" id="WP_256878468.1">
    <property type="nucleotide sequence ID" value="NZ_CP099912.1"/>
</dbReference>
<dbReference type="GO" id="GO:1901135">
    <property type="term" value="P:carbohydrate derivative metabolic process"/>
    <property type="evidence" value="ECO:0007669"/>
    <property type="project" value="UniProtKB-ARBA"/>
</dbReference>
<dbReference type="AlphaFoldDB" id="A0A1Z1EDS8"/>
<feature type="domain" description="Glycosyltransferase subfamily 4-like N-terminal" evidence="2">
    <location>
        <begin position="20"/>
        <end position="185"/>
    </location>
</feature>
<dbReference type="CDD" id="cd03808">
    <property type="entry name" value="GT4_CapM-like"/>
    <property type="match status" value="1"/>
</dbReference>
<name>A0A1Z1EDS8_ESCAL</name>
<protein>
    <submittedName>
        <fullName evidence="3">Glycosyl transferases group 1 family protein</fullName>
    </submittedName>
</protein>
<dbReference type="Pfam" id="PF00534">
    <property type="entry name" value="Glycos_transf_1"/>
    <property type="match status" value="1"/>
</dbReference>
<dbReference type="InterPro" id="IPR028098">
    <property type="entry name" value="Glyco_trans_4-like_N"/>
</dbReference>
<sequence>MKSTYSKIKIAHVQLMPLLSGVQRVSLQEFELLPNEQFDINLICKESGPLTDYLDDSVRAFFVPTLCRNISPIEDMKSLISLYKLLKKEKYDIVHTHSSKTGILGRIAARLAGVPCVVHTVHGFAFESTKRKSVKLVYKWLEIFAAKCTTRLICLHNEDKEICIKELYVDPMKISVIPNGVDLEKFAPAINKGDLKEKILGLKRNSFVFTMVGRLWPQKNPLYFAEAAKYIIENNLIPDSVFVIVGDGELMNDLKYNYQTDMNLKKRLLLLGWRNDIPNILKASDVFVLPSLWEGMPLAILEAQSTGLPCIVSNINGNNCLVKNEFDGFLIELNDIDSFINALIRVTDDKVLNIMSKNCRNKIVNEFNIVKRVDKIKNLYIDMVVNK</sequence>
<dbReference type="PANTHER" id="PTHR12526">
    <property type="entry name" value="GLYCOSYLTRANSFERASE"/>
    <property type="match status" value="1"/>
</dbReference>